<dbReference type="AlphaFoldDB" id="A0A9W9NNL8"/>
<evidence type="ECO:0000313" key="3">
    <source>
        <dbReference type="EMBL" id="KAJ5223289.1"/>
    </source>
</evidence>
<organism evidence="3 4">
    <name type="scientific">Penicillium chermesinum</name>
    <dbReference type="NCBI Taxonomy" id="63820"/>
    <lineage>
        <taxon>Eukaryota</taxon>
        <taxon>Fungi</taxon>
        <taxon>Dikarya</taxon>
        <taxon>Ascomycota</taxon>
        <taxon>Pezizomycotina</taxon>
        <taxon>Eurotiomycetes</taxon>
        <taxon>Eurotiomycetidae</taxon>
        <taxon>Eurotiales</taxon>
        <taxon>Aspergillaceae</taxon>
        <taxon>Penicillium</taxon>
    </lineage>
</organism>
<dbReference type="PANTHER" id="PTHR13156">
    <property type="entry name" value="NADH-UBIQUINONE OXIDOREDUCTASE 13 KD-A SUBUNIT"/>
    <property type="match status" value="1"/>
</dbReference>
<name>A0A9W9NNL8_9EURO</name>
<dbReference type="GeneID" id="83204430"/>
<feature type="domain" description="Zinc finger CHCC-type" evidence="2">
    <location>
        <begin position="142"/>
        <end position="177"/>
    </location>
</feature>
<feature type="region of interest" description="Disordered" evidence="1">
    <location>
        <begin position="192"/>
        <end position="219"/>
    </location>
</feature>
<dbReference type="RefSeq" id="XP_058327472.1">
    <property type="nucleotide sequence ID" value="XM_058477127.1"/>
</dbReference>
<dbReference type="Gene3D" id="2.60.260.40">
    <property type="entry name" value="q5lls5 like domains"/>
    <property type="match status" value="1"/>
</dbReference>
<keyword evidence="4" id="KW-1185">Reference proteome</keyword>
<comment type="caution">
    <text evidence="3">The sequence shown here is derived from an EMBL/GenBank/DDBJ whole genome shotgun (WGS) entry which is preliminary data.</text>
</comment>
<dbReference type="FunFam" id="2.60.260.40:FF:000003">
    <property type="entry name" value="NADH dehydrogenase [ubiquinone] iron-sulfur protein 6, mitochondrial"/>
    <property type="match status" value="1"/>
</dbReference>
<accession>A0A9W9NNL8</accession>
<protein>
    <submittedName>
        <fullName evidence="3">Zinc finger CHCC-type</fullName>
    </submittedName>
</protein>
<sequence length="219" mass="24003">MMSCTRRLTALASVRPRFAVRTYSSTVARLSENRIPVNDATPPAPAPTTKTELAAKDTEPSGVPIESLANMENQYQEDPIVAEAIRSLQAPNRATTWAASQQPRAQAMTGPRFEQTIMETQPRPMAAIELIHKQPVRWSKSRIVSCDGGGGPLGHPKIFINVDKPEIATCGYCGLPFAHEQHRAYLESLPATSYPLKPTDDPAEVNETQRVTDGGLEQR</sequence>
<dbReference type="GO" id="GO:0006120">
    <property type="term" value="P:mitochondrial electron transport, NADH to ubiquinone"/>
    <property type="evidence" value="ECO:0007669"/>
    <property type="project" value="TreeGrafter"/>
</dbReference>
<dbReference type="InterPro" id="IPR019401">
    <property type="entry name" value="Znf_CHCC"/>
</dbReference>
<dbReference type="GO" id="GO:0005739">
    <property type="term" value="C:mitochondrion"/>
    <property type="evidence" value="ECO:0007669"/>
    <property type="project" value="GOC"/>
</dbReference>
<evidence type="ECO:0000256" key="1">
    <source>
        <dbReference type="SAM" id="MobiDB-lite"/>
    </source>
</evidence>
<dbReference type="OrthoDB" id="307899at2759"/>
<feature type="region of interest" description="Disordered" evidence="1">
    <location>
        <begin position="36"/>
        <end position="59"/>
    </location>
</feature>
<reference evidence="3" key="1">
    <citation type="submission" date="2022-11" db="EMBL/GenBank/DDBJ databases">
        <authorList>
            <person name="Petersen C."/>
        </authorList>
    </citation>
    <scope>NUCLEOTIDE SEQUENCE</scope>
    <source>
        <strain evidence="3">IBT 19713</strain>
    </source>
</reference>
<dbReference type="EMBL" id="JAPQKS010000006">
    <property type="protein sequence ID" value="KAJ5223289.1"/>
    <property type="molecule type" value="Genomic_DNA"/>
</dbReference>
<dbReference type="Proteomes" id="UP001150941">
    <property type="component" value="Unassembled WGS sequence"/>
</dbReference>
<gene>
    <name evidence="3" type="ORF">N7468_007831</name>
</gene>
<proteinExistence type="predicted"/>
<reference evidence="3" key="2">
    <citation type="journal article" date="2023" name="IMA Fungus">
        <title>Comparative genomic study of the Penicillium genus elucidates a diverse pangenome and 15 lateral gene transfer events.</title>
        <authorList>
            <person name="Petersen C."/>
            <person name="Sorensen T."/>
            <person name="Nielsen M.R."/>
            <person name="Sondergaard T.E."/>
            <person name="Sorensen J.L."/>
            <person name="Fitzpatrick D.A."/>
            <person name="Frisvad J.C."/>
            <person name="Nielsen K.L."/>
        </authorList>
    </citation>
    <scope>NUCLEOTIDE SEQUENCE</scope>
    <source>
        <strain evidence="3">IBT 19713</strain>
    </source>
</reference>
<dbReference type="PANTHER" id="PTHR13156:SF0">
    <property type="entry name" value="NADH DEHYDROGENASE [UBIQUINONE] IRON-SULFUR PROTEIN 6, MITOCHONDRIAL"/>
    <property type="match status" value="1"/>
</dbReference>
<dbReference type="Pfam" id="PF10276">
    <property type="entry name" value="zf-CHCC"/>
    <property type="match status" value="1"/>
</dbReference>
<evidence type="ECO:0000313" key="4">
    <source>
        <dbReference type="Proteomes" id="UP001150941"/>
    </source>
</evidence>
<evidence type="ECO:0000259" key="2">
    <source>
        <dbReference type="Pfam" id="PF10276"/>
    </source>
</evidence>